<reference evidence="3" key="1">
    <citation type="submission" date="2018-04" db="EMBL/GenBank/DDBJ databases">
        <title>Complete genome of Antarctic heterotrophic bacterium Hymenobacter nivis.</title>
        <authorList>
            <person name="Terashima M."/>
        </authorList>
    </citation>
    <scope>NUCLEOTIDE SEQUENCE [LARGE SCALE GENOMIC DNA]</scope>
    <source>
        <strain evidence="3">NBRC 111535</strain>
    </source>
</reference>
<name>A0A2Z3GIE1_9BACT</name>
<dbReference type="InterPro" id="IPR036397">
    <property type="entry name" value="RNaseH_sf"/>
</dbReference>
<dbReference type="InterPro" id="IPR038717">
    <property type="entry name" value="Tc1-like_DDE_dom"/>
</dbReference>
<dbReference type="PANTHER" id="PTHR46564:SF1">
    <property type="entry name" value="TRANSPOSASE"/>
    <property type="match status" value="1"/>
</dbReference>
<evidence type="ECO:0000259" key="1">
    <source>
        <dbReference type="Pfam" id="PF13358"/>
    </source>
</evidence>
<gene>
    <name evidence="2" type="ORF">DDQ68_01845</name>
</gene>
<organism evidence="2 3">
    <name type="scientific">Hymenobacter nivis</name>
    <dbReference type="NCBI Taxonomy" id="1850093"/>
    <lineage>
        <taxon>Bacteria</taxon>
        <taxon>Pseudomonadati</taxon>
        <taxon>Bacteroidota</taxon>
        <taxon>Cytophagia</taxon>
        <taxon>Cytophagales</taxon>
        <taxon>Hymenobacteraceae</taxon>
        <taxon>Hymenobacter</taxon>
    </lineage>
</organism>
<accession>A0A2Z3GIE1</accession>
<dbReference type="AlphaFoldDB" id="A0A2Z3GIE1"/>
<keyword evidence="3" id="KW-1185">Reference proteome</keyword>
<sequence length="112" mass="12091">MDQAVPLHSGPNGTLIVALTPDELGALLSVNGAVNGDVFAACLDQVLGPTLRPGDVVVLDNLSVHKMEGLDEIVKSYGTCLRYLPPYSLDFNPIELTFKCSFLFKQIIIRSC</sequence>
<dbReference type="KEGG" id="hnv:DDQ68_01845"/>
<dbReference type="Gene3D" id="3.30.420.10">
    <property type="entry name" value="Ribonuclease H-like superfamily/Ribonuclease H"/>
    <property type="match status" value="1"/>
</dbReference>
<proteinExistence type="predicted"/>
<dbReference type="Proteomes" id="UP000245999">
    <property type="component" value="Chromosome"/>
</dbReference>
<dbReference type="OrthoDB" id="129174at2"/>
<dbReference type="EMBL" id="CP029145">
    <property type="protein sequence ID" value="AWM31642.1"/>
    <property type="molecule type" value="Genomic_DNA"/>
</dbReference>
<evidence type="ECO:0000313" key="2">
    <source>
        <dbReference type="EMBL" id="AWM31642.1"/>
    </source>
</evidence>
<dbReference type="Pfam" id="PF13358">
    <property type="entry name" value="DDE_3"/>
    <property type="match status" value="1"/>
</dbReference>
<feature type="domain" description="Tc1-like transposase DDE" evidence="1">
    <location>
        <begin position="10"/>
        <end position="99"/>
    </location>
</feature>
<protein>
    <recommendedName>
        <fullName evidence="1">Tc1-like transposase DDE domain-containing protein</fullName>
    </recommendedName>
</protein>
<dbReference type="PANTHER" id="PTHR46564">
    <property type="entry name" value="TRANSPOSASE"/>
    <property type="match status" value="1"/>
</dbReference>
<evidence type="ECO:0000313" key="3">
    <source>
        <dbReference type="Proteomes" id="UP000245999"/>
    </source>
</evidence>
<dbReference type="GO" id="GO:0003676">
    <property type="term" value="F:nucleic acid binding"/>
    <property type="evidence" value="ECO:0007669"/>
    <property type="project" value="InterPro"/>
</dbReference>